<dbReference type="EMBL" id="AVOT02035710">
    <property type="protein sequence ID" value="MBW0530103.1"/>
    <property type="molecule type" value="Genomic_DNA"/>
</dbReference>
<evidence type="ECO:0000313" key="1">
    <source>
        <dbReference type="EMBL" id="MBW0530103.1"/>
    </source>
</evidence>
<comment type="caution">
    <text evidence="1">The sequence shown here is derived from an EMBL/GenBank/DDBJ whole genome shotgun (WGS) entry which is preliminary data.</text>
</comment>
<name>A0A9Q3EXX2_9BASI</name>
<protein>
    <recommendedName>
        <fullName evidence="3">Integrase catalytic domain-containing protein</fullName>
    </recommendedName>
</protein>
<dbReference type="InterPro" id="IPR012337">
    <property type="entry name" value="RNaseH-like_sf"/>
</dbReference>
<evidence type="ECO:0008006" key="3">
    <source>
        <dbReference type="Google" id="ProtNLM"/>
    </source>
</evidence>
<gene>
    <name evidence="1" type="ORF">O181_069818</name>
</gene>
<dbReference type="SUPFAM" id="SSF53098">
    <property type="entry name" value="Ribonuclease H-like"/>
    <property type="match status" value="1"/>
</dbReference>
<accession>A0A9Q3EXX2</accession>
<reference evidence="1" key="1">
    <citation type="submission" date="2021-03" db="EMBL/GenBank/DDBJ databases">
        <title>Draft genome sequence of rust myrtle Austropuccinia psidii MF-1, a brazilian biotype.</title>
        <authorList>
            <person name="Quecine M.C."/>
            <person name="Pachon D.M.R."/>
            <person name="Bonatelli M.L."/>
            <person name="Correr F.H."/>
            <person name="Franceschini L.M."/>
            <person name="Leite T.F."/>
            <person name="Margarido G.R.A."/>
            <person name="Almeida C.A."/>
            <person name="Ferrarezi J.A."/>
            <person name="Labate C.A."/>
        </authorList>
    </citation>
    <scope>NUCLEOTIDE SEQUENCE</scope>
    <source>
        <strain evidence="1">MF-1</strain>
    </source>
</reference>
<sequence>MFFPCHKNDTAMETDLTIWNGYITHTGLFQKIISNRATKLTSALWTNLHKFLAKKLSFSTAYHSQTDDSNGFTHDWCTLIPAIELAYKTPIHSSTSKAPEMLEKGRNARLPYDTLKKYLVDTHPTANSLKSMLEKARNHANICMEDSFKYAKKDGTK</sequence>
<dbReference type="Gene3D" id="3.30.420.10">
    <property type="entry name" value="Ribonuclease H-like superfamily/Ribonuclease H"/>
    <property type="match status" value="1"/>
</dbReference>
<dbReference type="GO" id="GO:0003676">
    <property type="term" value="F:nucleic acid binding"/>
    <property type="evidence" value="ECO:0007669"/>
    <property type="project" value="InterPro"/>
</dbReference>
<evidence type="ECO:0000313" key="2">
    <source>
        <dbReference type="Proteomes" id="UP000765509"/>
    </source>
</evidence>
<organism evidence="1 2">
    <name type="scientific">Austropuccinia psidii MF-1</name>
    <dbReference type="NCBI Taxonomy" id="1389203"/>
    <lineage>
        <taxon>Eukaryota</taxon>
        <taxon>Fungi</taxon>
        <taxon>Dikarya</taxon>
        <taxon>Basidiomycota</taxon>
        <taxon>Pucciniomycotina</taxon>
        <taxon>Pucciniomycetes</taxon>
        <taxon>Pucciniales</taxon>
        <taxon>Sphaerophragmiaceae</taxon>
        <taxon>Austropuccinia</taxon>
    </lineage>
</organism>
<keyword evidence="2" id="KW-1185">Reference proteome</keyword>
<proteinExistence type="predicted"/>
<dbReference type="AlphaFoldDB" id="A0A9Q3EXX2"/>
<dbReference type="InterPro" id="IPR036397">
    <property type="entry name" value="RNaseH_sf"/>
</dbReference>
<dbReference type="Proteomes" id="UP000765509">
    <property type="component" value="Unassembled WGS sequence"/>
</dbReference>